<protein>
    <submittedName>
        <fullName evidence="2">Uncharacterized protein</fullName>
    </submittedName>
</protein>
<organism evidence="2">
    <name type="scientific">marine sediment metagenome</name>
    <dbReference type="NCBI Taxonomy" id="412755"/>
    <lineage>
        <taxon>unclassified sequences</taxon>
        <taxon>metagenomes</taxon>
        <taxon>ecological metagenomes</taxon>
    </lineage>
</organism>
<keyword evidence="1" id="KW-0812">Transmembrane</keyword>
<sequence length="94" mass="10294">MDRKQQISEIEKLDGQLSVEHGLLKLDGRKHMESIRNIPQLWVVGGGLALGLLIGLADNKTRFSLFSAGFKGLRIWHLSQLFGSDPGPALDADA</sequence>
<keyword evidence="1" id="KW-0472">Membrane</keyword>
<evidence type="ECO:0000313" key="2">
    <source>
        <dbReference type="EMBL" id="KKO02154.1"/>
    </source>
</evidence>
<proteinExistence type="predicted"/>
<accession>A0A0F9YCG0</accession>
<evidence type="ECO:0000256" key="1">
    <source>
        <dbReference type="SAM" id="Phobius"/>
    </source>
</evidence>
<name>A0A0F9YCG0_9ZZZZ</name>
<comment type="caution">
    <text evidence="2">The sequence shown here is derived from an EMBL/GenBank/DDBJ whole genome shotgun (WGS) entry which is preliminary data.</text>
</comment>
<keyword evidence="1" id="KW-1133">Transmembrane helix</keyword>
<gene>
    <name evidence="2" type="ORF">LCGC14_0110190</name>
</gene>
<feature type="transmembrane region" description="Helical" evidence="1">
    <location>
        <begin position="38"/>
        <end position="57"/>
    </location>
</feature>
<dbReference type="AlphaFoldDB" id="A0A0F9YCG0"/>
<dbReference type="EMBL" id="LAZR01000032">
    <property type="protein sequence ID" value="KKO02154.1"/>
    <property type="molecule type" value="Genomic_DNA"/>
</dbReference>
<reference evidence="2" key="1">
    <citation type="journal article" date="2015" name="Nature">
        <title>Complex archaea that bridge the gap between prokaryotes and eukaryotes.</title>
        <authorList>
            <person name="Spang A."/>
            <person name="Saw J.H."/>
            <person name="Jorgensen S.L."/>
            <person name="Zaremba-Niedzwiedzka K."/>
            <person name="Martijn J."/>
            <person name="Lind A.E."/>
            <person name="van Eijk R."/>
            <person name="Schleper C."/>
            <person name="Guy L."/>
            <person name="Ettema T.J."/>
        </authorList>
    </citation>
    <scope>NUCLEOTIDE SEQUENCE</scope>
</reference>